<dbReference type="AlphaFoldDB" id="A0A8H4RBB0"/>
<feature type="compositionally biased region" description="Acidic residues" evidence="1">
    <location>
        <begin position="36"/>
        <end position="47"/>
    </location>
</feature>
<sequence length="78" mass="7922">MKPPSAWDEQPADAEEDLEDEDEGCGGVGGGACPDAQEDGDEREAEEEARGAKHEEGASAEALYGPEGNEGGGETTGA</sequence>
<feature type="compositionally biased region" description="Basic and acidic residues" evidence="1">
    <location>
        <begin position="48"/>
        <end position="57"/>
    </location>
</feature>
<evidence type="ECO:0000256" key="1">
    <source>
        <dbReference type="SAM" id="MobiDB-lite"/>
    </source>
</evidence>
<comment type="caution">
    <text evidence="2">The sequence shown here is derived from an EMBL/GenBank/DDBJ whole genome shotgun (WGS) entry which is preliminary data.</text>
</comment>
<protein>
    <submittedName>
        <fullName evidence="2">Uncharacterized protein</fullName>
    </submittedName>
</protein>
<dbReference type="Proteomes" id="UP000566819">
    <property type="component" value="Unassembled WGS sequence"/>
</dbReference>
<dbReference type="EMBL" id="JAAMPI010001334">
    <property type="protein sequence ID" value="KAF4625614.1"/>
    <property type="molecule type" value="Genomic_DNA"/>
</dbReference>
<feature type="region of interest" description="Disordered" evidence="1">
    <location>
        <begin position="1"/>
        <end position="78"/>
    </location>
</feature>
<name>A0A8H4RBB0_9HELO</name>
<organism evidence="2 3">
    <name type="scientific">Cudoniella acicularis</name>
    <dbReference type="NCBI Taxonomy" id="354080"/>
    <lineage>
        <taxon>Eukaryota</taxon>
        <taxon>Fungi</taxon>
        <taxon>Dikarya</taxon>
        <taxon>Ascomycota</taxon>
        <taxon>Pezizomycotina</taxon>
        <taxon>Leotiomycetes</taxon>
        <taxon>Helotiales</taxon>
        <taxon>Tricladiaceae</taxon>
        <taxon>Cudoniella</taxon>
    </lineage>
</organism>
<keyword evidence="3" id="KW-1185">Reference proteome</keyword>
<gene>
    <name evidence="2" type="ORF">G7Y89_g12551</name>
</gene>
<accession>A0A8H4RBB0</accession>
<feature type="compositionally biased region" description="Acidic residues" evidence="1">
    <location>
        <begin position="10"/>
        <end position="24"/>
    </location>
</feature>
<reference evidence="2 3" key="1">
    <citation type="submission" date="2020-03" db="EMBL/GenBank/DDBJ databases">
        <title>Draft Genome Sequence of Cudoniella acicularis.</title>
        <authorList>
            <person name="Buettner E."/>
            <person name="Kellner H."/>
        </authorList>
    </citation>
    <scope>NUCLEOTIDE SEQUENCE [LARGE SCALE GENOMIC DNA]</scope>
    <source>
        <strain evidence="2 3">DSM 108380</strain>
    </source>
</reference>
<evidence type="ECO:0000313" key="3">
    <source>
        <dbReference type="Proteomes" id="UP000566819"/>
    </source>
</evidence>
<evidence type="ECO:0000313" key="2">
    <source>
        <dbReference type="EMBL" id="KAF4625614.1"/>
    </source>
</evidence>
<proteinExistence type="predicted"/>
<feature type="compositionally biased region" description="Gly residues" evidence="1">
    <location>
        <begin position="68"/>
        <end position="78"/>
    </location>
</feature>